<organism evidence="1">
    <name type="scientific">Pongo abelii</name>
    <name type="common">Sumatran orangutan</name>
    <name type="synonym">Pongo pygmaeus abelii</name>
    <dbReference type="NCBI Taxonomy" id="9601"/>
    <lineage>
        <taxon>Eukaryota</taxon>
        <taxon>Metazoa</taxon>
        <taxon>Chordata</taxon>
        <taxon>Craniata</taxon>
        <taxon>Vertebrata</taxon>
        <taxon>Euteleostomi</taxon>
        <taxon>Mammalia</taxon>
        <taxon>Eutheria</taxon>
        <taxon>Euarchontoglires</taxon>
        <taxon>Primates</taxon>
        <taxon>Haplorrhini</taxon>
        <taxon>Catarrhini</taxon>
        <taxon>Hominidae</taxon>
        <taxon>Pongo</taxon>
    </lineage>
</organism>
<dbReference type="EMBL" id="NDHI03003397">
    <property type="protein sequence ID" value="PNJ65853.1"/>
    <property type="molecule type" value="Genomic_DNA"/>
</dbReference>
<sequence>MAETVWSTDIGEAVYRSRDPVRNLRLRWTPPGGRRRGGDCDWVAGEAL</sequence>
<accession>A0A2J8W7V0</accession>
<evidence type="ECO:0000313" key="1">
    <source>
        <dbReference type="EMBL" id="PNJ65853.1"/>
    </source>
</evidence>
<comment type="caution">
    <text evidence="1">The sequence shown here is derived from an EMBL/GenBank/DDBJ whole genome shotgun (WGS) entry which is preliminary data.</text>
</comment>
<protein>
    <submittedName>
        <fullName evidence="1">MKS1 isoform 4</fullName>
    </submittedName>
</protein>
<proteinExistence type="predicted"/>
<reference evidence="1" key="1">
    <citation type="submission" date="2017-12" db="EMBL/GenBank/DDBJ databases">
        <title>High-resolution comparative analysis of great ape genomes.</title>
        <authorList>
            <person name="Pollen A."/>
            <person name="Hastie A."/>
            <person name="Hormozdiari F."/>
            <person name="Dougherty M."/>
            <person name="Liu R."/>
            <person name="Chaisson M."/>
            <person name="Hoppe E."/>
            <person name="Hill C."/>
            <person name="Pang A."/>
            <person name="Hillier L."/>
            <person name="Baker C."/>
            <person name="Armstrong J."/>
            <person name="Shendure J."/>
            <person name="Paten B."/>
            <person name="Wilson R."/>
            <person name="Chao H."/>
            <person name="Schneider V."/>
            <person name="Ventura M."/>
            <person name="Kronenberg Z."/>
            <person name="Murali S."/>
            <person name="Gordon D."/>
            <person name="Cantsilieris S."/>
            <person name="Munson K."/>
            <person name="Nelson B."/>
            <person name="Raja A."/>
            <person name="Underwood J."/>
            <person name="Diekhans M."/>
            <person name="Fiddes I."/>
            <person name="Haussler D."/>
            <person name="Eichler E."/>
        </authorList>
    </citation>
    <scope>NUCLEOTIDE SEQUENCE [LARGE SCALE GENOMIC DNA]</scope>
    <source>
        <strain evidence="1">Susie</strain>
    </source>
</reference>
<name>A0A2J8W7V0_PONAB</name>
<dbReference type="AlphaFoldDB" id="A0A2J8W7V0"/>
<gene>
    <name evidence="1" type="ORF">CR201_G0012116</name>
</gene>